<name>A0A8J6K872_ELECQ</name>
<proteinExistence type="predicted"/>
<gene>
    <name evidence="1" type="ORF">GDO78_011405</name>
</gene>
<protein>
    <submittedName>
        <fullName evidence="1">Uncharacterized protein</fullName>
    </submittedName>
</protein>
<dbReference type="EMBL" id="WNTK01000006">
    <property type="protein sequence ID" value="KAG9482751.1"/>
    <property type="molecule type" value="Genomic_DNA"/>
</dbReference>
<comment type="caution">
    <text evidence="1">The sequence shown here is derived from an EMBL/GenBank/DDBJ whole genome shotgun (WGS) entry which is preliminary data.</text>
</comment>
<dbReference type="AlphaFoldDB" id="A0A8J6K872"/>
<dbReference type="Proteomes" id="UP000770717">
    <property type="component" value="Unassembled WGS sequence"/>
</dbReference>
<accession>A0A8J6K872</accession>
<organism evidence="1 2">
    <name type="scientific">Eleutherodactylus coqui</name>
    <name type="common">Puerto Rican coqui</name>
    <dbReference type="NCBI Taxonomy" id="57060"/>
    <lineage>
        <taxon>Eukaryota</taxon>
        <taxon>Metazoa</taxon>
        <taxon>Chordata</taxon>
        <taxon>Craniata</taxon>
        <taxon>Vertebrata</taxon>
        <taxon>Euteleostomi</taxon>
        <taxon>Amphibia</taxon>
        <taxon>Batrachia</taxon>
        <taxon>Anura</taxon>
        <taxon>Neobatrachia</taxon>
        <taxon>Hyloidea</taxon>
        <taxon>Eleutherodactylidae</taxon>
        <taxon>Eleutherodactylinae</taxon>
        <taxon>Eleutherodactylus</taxon>
        <taxon>Eleutherodactylus</taxon>
    </lineage>
</organism>
<reference evidence="1" key="1">
    <citation type="thesis" date="2020" institute="ProQuest LLC" country="789 East Eisenhower Parkway, Ann Arbor, MI, USA">
        <title>Comparative Genomics and Chromosome Evolution.</title>
        <authorList>
            <person name="Mudd A.B."/>
        </authorList>
    </citation>
    <scope>NUCLEOTIDE SEQUENCE</scope>
    <source>
        <strain evidence="1">HN-11 Male</strain>
        <tissue evidence="1">Kidney and liver</tissue>
    </source>
</reference>
<evidence type="ECO:0000313" key="2">
    <source>
        <dbReference type="Proteomes" id="UP000770717"/>
    </source>
</evidence>
<sequence length="95" mass="10613">MKKATKVVKSHLTTYKVLGSIITQEIKEDGRDKILLQSWSLATFRLQSPGVCRAETPRWGVRGIWPDVTCGPGNRVTSPGVASFIRNESENKNRD</sequence>
<keyword evidence="2" id="KW-1185">Reference proteome</keyword>
<evidence type="ECO:0000313" key="1">
    <source>
        <dbReference type="EMBL" id="KAG9482751.1"/>
    </source>
</evidence>